<dbReference type="RefSeq" id="WP_120170098.1">
    <property type="nucleotide sequence ID" value="NZ_MCIB01000034.1"/>
</dbReference>
<dbReference type="InterPro" id="IPR003722">
    <property type="entry name" value="Cbl_synth_CobH/CbiC"/>
</dbReference>
<protein>
    <submittedName>
        <fullName evidence="6">Precorrin-8X methylmutase</fullName>
    </submittedName>
</protein>
<dbReference type="PANTHER" id="PTHR43588">
    <property type="entry name" value="COBALT-PRECORRIN-8 METHYLMUTASE"/>
    <property type="match status" value="1"/>
</dbReference>
<dbReference type="Gene3D" id="3.40.50.10230">
    <property type="entry name" value="Cobalamin biosynthesis CobH/CbiC, precorrin-8X methylmutase"/>
    <property type="match status" value="1"/>
</dbReference>
<dbReference type="PANTHER" id="PTHR43588:SF1">
    <property type="entry name" value="COBALT-PRECORRIN-8 METHYLMUTASE"/>
    <property type="match status" value="1"/>
</dbReference>
<evidence type="ECO:0000313" key="7">
    <source>
        <dbReference type="Proteomes" id="UP000284177"/>
    </source>
</evidence>
<evidence type="ECO:0000256" key="2">
    <source>
        <dbReference type="ARBA" id="ARBA00009774"/>
    </source>
</evidence>
<evidence type="ECO:0000256" key="3">
    <source>
        <dbReference type="ARBA" id="ARBA00022573"/>
    </source>
</evidence>
<evidence type="ECO:0000313" key="6">
    <source>
        <dbReference type="EMBL" id="RKD30595.1"/>
    </source>
</evidence>
<evidence type="ECO:0000259" key="5">
    <source>
        <dbReference type="Pfam" id="PF02570"/>
    </source>
</evidence>
<feature type="domain" description="Cobalamin biosynthesis precorrin-8X methylmutase CobH/CbiC" evidence="5">
    <location>
        <begin position="9"/>
        <end position="204"/>
    </location>
</feature>
<keyword evidence="7" id="KW-1185">Reference proteome</keyword>
<name>A0A419SZF6_9FIRM</name>
<dbReference type="GO" id="GO:0009236">
    <property type="term" value="P:cobalamin biosynthetic process"/>
    <property type="evidence" value="ECO:0007669"/>
    <property type="project" value="UniProtKB-UniPathway"/>
</dbReference>
<reference evidence="6 7" key="1">
    <citation type="submission" date="2016-08" db="EMBL/GenBank/DDBJ databases">
        <title>Novel Firmicutes and Novel Genomes.</title>
        <authorList>
            <person name="Poppleton D.I."/>
            <person name="Gribaldo S."/>
        </authorList>
    </citation>
    <scope>NUCLEOTIDE SEQUENCE [LARGE SCALE GENOMIC DNA]</scope>
    <source>
        <strain evidence="6 7">CTT3</strain>
    </source>
</reference>
<gene>
    <name evidence="6" type="primary">cbiC</name>
    <name evidence="6" type="ORF">BET03_04455</name>
</gene>
<comment type="caution">
    <text evidence="6">The sequence shown here is derived from an EMBL/GenBank/DDBJ whole genome shotgun (WGS) entry which is preliminary data.</text>
</comment>
<evidence type="ECO:0000256" key="1">
    <source>
        <dbReference type="ARBA" id="ARBA00004953"/>
    </source>
</evidence>
<dbReference type="OrthoDB" id="9780708at2"/>
<dbReference type="SUPFAM" id="SSF63965">
    <property type="entry name" value="Precorrin-8X methylmutase CbiC/CobH"/>
    <property type="match status" value="1"/>
</dbReference>
<evidence type="ECO:0000256" key="4">
    <source>
        <dbReference type="ARBA" id="ARBA00023235"/>
    </source>
</evidence>
<sequence length="205" mass="22822">MKYIKDPREIEKRSFEIITKELGDRKFNHREDKIIKRVIHTTADFEYADLLEIHPEAIDKGIKALKDGSYIYTDTQMIKAGINKRKLSTLGGKVCNLVHDKEVVKEAKERGVTRSMVAIEKACDNKNIKIFAIGNAPTALFQLINLIKEGKAKPELIVGVPVGFVGAKESKDALMNINVPYIITKGRKGGSTVSAAIINALLYLI</sequence>
<proteinExistence type="inferred from homology"/>
<dbReference type="InterPro" id="IPR036588">
    <property type="entry name" value="CobH/CbiC_sf"/>
</dbReference>
<dbReference type="Proteomes" id="UP000284177">
    <property type="component" value="Unassembled WGS sequence"/>
</dbReference>
<comment type="pathway">
    <text evidence="1">Cofactor biosynthesis; adenosylcobalamin biosynthesis.</text>
</comment>
<keyword evidence="4" id="KW-0413">Isomerase</keyword>
<dbReference type="GO" id="GO:0016993">
    <property type="term" value="F:precorrin-8X methylmutase activity"/>
    <property type="evidence" value="ECO:0007669"/>
    <property type="project" value="InterPro"/>
</dbReference>
<keyword evidence="3" id="KW-0169">Cobalamin biosynthesis</keyword>
<dbReference type="EMBL" id="MCIB01000034">
    <property type="protein sequence ID" value="RKD30595.1"/>
    <property type="molecule type" value="Genomic_DNA"/>
</dbReference>
<dbReference type="UniPathway" id="UPA00148"/>
<dbReference type="AlphaFoldDB" id="A0A419SZF6"/>
<comment type="similarity">
    <text evidence="2">Belongs to the CobH/CbiC family.</text>
</comment>
<accession>A0A419SZF6</accession>
<dbReference type="Pfam" id="PF02570">
    <property type="entry name" value="CbiC"/>
    <property type="match status" value="1"/>
</dbReference>
<organism evidence="6 7">
    <name type="scientific">Thermohalobacter berrensis</name>
    <dbReference type="NCBI Taxonomy" id="99594"/>
    <lineage>
        <taxon>Bacteria</taxon>
        <taxon>Bacillati</taxon>
        <taxon>Bacillota</taxon>
        <taxon>Tissierellia</taxon>
        <taxon>Tissierellales</taxon>
        <taxon>Thermohalobacteraceae</taxon>
        <taxon>Thermohalobacter</taxon>
    </lineage>
</organism>